<sequence length="726" mass="80009">MDSHRKRPTPHALSDQSVTLDEHSKIEDLSTNTANPGEALTDNMGHVVSDDQNTLKAGERGPGLLEDFFFREKMHHFDHERIPERVVHARGTGAHGYFELTESLEDYTHARVLTQVGKRTPVFVRFSTVVGFRGSPDTPRDVRGFAVKLYTEEGNWDLVGNNIPVFFIQDAIKFPDLVHAIKPEPHNEIPQAASAHDTFFDFISLTPESMHMMMWLLSDRTLPRAFDNMEGFGVHTFRLINAAGESHFVKFHWKPVLGVKSLLWDESQKIAGKDPDFQRRKLWETLDEGGTLEWEFGVQIFSAEQAGTWDFDILDATKIVPEDLVPVRRVGRLVLNRNVDNFFAETEQVAFMPTNIVPGIDFTNDPLLQGRTFSYLDTQLLRLGGPNWQELPINRPLAPVHNNQRDGHMRQTINRGRVSYFPNRLGGNKPTHMGDAGFVSYPEEVRGTKRRARAESFGDHYGQARLFWNSMTPVEKEHMVKAWSFELAMCEEREVRVRMLEHLARVNEILAEQVAYAIGELPQTEGVAEPGGAQDSADEVARLAGAESPTSASGGLHKASALSMEEGQPQSAKGRKVAVLVAPGVDAEQVAQAQQALKAAGAQAVVIGPRLGEIAPGVHAEKSLINSDPVLFDALLIPGGEASVRVLAQRPEALHFVADTYRHAKPLAAIAEGHALLSASPVASGLNVLGDTGPAFGILKGSGADATLTALVAALAQHRFWGRPQA</sequence>
<proteinExistence type="inferred from homology"/>
<evidence type="ECO:0000256" key="14">
    <source>
        <dbReference type="RuleBase" id="RU000498"/>
    </source>
</evidence>
<dbReference type="GO" id="GO:0004096">
    <property type="term" value="F:catalase activity"/>
    <property type="evidence" value="ECO:0007669"/>
    <property type="project" value="UniProtKB-UniRule"/>
</dbReference>
<keyword evidence="18" id="KW-1185">Reference proteome</keyword>
<dbReference type="GO" id="GO:0006979">
    <property type="term" value="P:response to oxidative stress"/>
    <property type="evidence" value="ECO:0007669"/>
    <property type="project" value="InterPro"/>
</dbReference>
<keyword evidence="5 10" id="KW-0349">Heme</keyword>
<dbReference type="GO" id="GO:0020037">
    <property type="term" value="F:heme binding"/>
    <property type="evidence" value="ECO:0007669"/>
    <property type="project" value="UniProtKB-UniRule"/>
</dbReference>
<dbReference type="PROSITE" id="PS00437">
    <property type="entry name" value="CATALASE_1"/>
    <property type="match status" value="1"/>
</dbReference>
<dbReference type="Pfam" id="PF06628">
    <property type="entry name" value="Catalase-rel"/>
    <property type="match status" value="1"/>
</dbReference>
<dbReference type="RefSeq" id="WP_092264310.1">
    <property type="nucleotide sequence ID" value="NZ_FNZA01000006.1"/>
</dbReference>
<feature type="active site" evidence="11">
    <location>
        <position position="88"/>
    </location>
</feature>
<dbReference type="AlphaFoldDB" id="A0A1H6YDN7"/>
<evidence type="ECO:0000313" key="18">
    <source>
        <dbReference type="Proteomes" id="UP000199223"/>
    </source>
</evidence>
<keyword evidence="8 10" id="KW-0408">Iron</keyword>
<feature type="region of interest" description="Disordered" evidence="15">
    <location>
        <begin position="1"/>
        <end position="45"/>
    </location>
</feature>
<comment type="cofactor">
    <cofactor evidence="1 10 12">
        <name>heme</name>
        <dbReference type="ChEBI" id="CHEBI:30413"/>
    </cofactor>
</comment>
<dbReference type="GO" id="GO:0046872">
    <property type="term" value="F:metal ion binding"/>
    <property type="evidence" value="ECO:0007669"/>
    <property type="project" value="UniProtKB-KW"/>
</dbReference>
<dbReference type="InterPro" id="IPR010582">
    <property type="entry name" value="Catalase_immune_responsive"/>
</dbReference>
<keyword evidence="9 10" id="KW-0376">Hydrogen peroxide</keyword>
<evidence type="ECO:0000256" key="5">
    <source>
        <dbReference type="ARBA" id="ARBA00022617"/>
    </source>
</evidence>
<dbReference type="SUPFAM" id="SSF52317">
    <property type="entry name" value="Class I glutamine amidotransferase-like"/>
    <property type="match status" value="1"/>
</dbReference>
<dbReference type="InterPro" id="IPR024708">
    <property type="entry name" value="Catalase_AS"/>
</dbReference>
<dbReference type="SMART" id="SM01060">
    <property type="entry name" value="Catalase"/>
    <property type="match status" value="1"/>
</dbReference>
<dbReference type="InterPro" id="IPR011614">
    <property type="entry name" value="Catalase_core"/>
</dbReference>
<dbReference type="Pfam" id="PF00199">
    <property type="entry name" value="Catalase"/>
    <property type="match status" value="1"/>
</dbReference>
<dbReference type="EMBL" id="FNZA01000006">
    <property type="protein sequence ID" value="SEJ34845.1"/>
    <property type="molecule type" value="Genomic_DNA"/>
</dbReference>
<reference evidence="18" key="1">
    <citation type="submission" date="2016-10" db="EMBL/GenBank/DDBJ databases">
        <authorList>
            <person name="Varghese N."/>
            <person name="Submissions S."/>
        </authorList>
    </citation>
    <scope>NUCLEOTIDE SEQUENCE [LARGE SCALE GENOMIC DNA]</scope>
    <source>
        <strain evidence="18">CGMCC 1.10218</strain>
    </source>
</reference>
<dbReference type="PROSITE" id="PS00438">
    <property type="entry name" value="CATALASE_2"/>
    <property type="match status" value="1"/>
</dbReference>
<dbReference type="InterPro" id="IPR018028">
    <property type="entry name" value="Catalase"/>
</dbReference>
<comment type="function">
    <text evidence="10">Decomposes hydrogen peroxide into water and oxygen; serves to protect cells from the toxic effects of hydrogen peroxide.</text>
</comment>
<evidence type="ECO:0000256" key="6">
    <source>
        <dbReference type="ARBA" id="ARBA00022723"/>
    </source>
</evidence>
<dbReference type="PRINTS" id="PR00067">
    <property type="entry name" value="CATALASE"/>
</dbReference>
<feature type="binding site" description="axial binding residue" evidence="12">
    <location>
        <position position="375"/>
    </location>
    <ligand>
        <name>heme</name>
        <dbReference type="ChEBI" id="CHEBI:30413"/>
    </ligand>
    <ligandPart>
        <name>Fe</name>
        <dbReference type="ChEBI" id="CHEBI:18248"/>
    </ligandPart>
</feature>
<feature type="binding site" evidence="13">
    <location>
        <position position="174"/>
    </location>
    <ligand>
        <name>heme</name>
        <dbReference type="ChEBI" id="CHEBI:30413"/>
    </ligand>
</feature>
<dbReference type="GO" id="GO:0005829">
    <property type="term" value="C:cytosol"/>
    <property type="evidence" value="ECO:0007669"/>
    <property type="project" value="TreeGrafter"/>
</dbReference>
<keyword evidence="7 10" id="KW-0560">Oxidoreductase</keyword>
<dbReference type="InterPro" id="IPR043156">
    <property type="entry name" value="Catalase_clade2_helical"/>
</dbReference>
<dbReference type="SUPFAM" id="SSF56634">
    <property type="entry name" value="Heme-dependent catalase-like"/>
    <property type="match status" value="1"/>
</dbReference>
<dbReference type="Proteomes" id="UP000199223">
    <property type="component" value="Unassembled WGS sequence"/>
</dbReference>
<dbReference type="PROSITE" id="PS51402">
    <property type="entry name" value="CATALASE_3"/>
    <property type="match status" value="1"/>
</dbReference>
<evidence type="ECO:0000256" key="12">
    <source>
        <dbReference type="PIRSR" id="PIRSR038927-2"/>
    </source>
</evidence>
<dbReference type="STRING" id="856736.SAMN04488058_106118"/>
<evidence type="ECO:0000256" key="13">
    <source>
        <dbReference type="PIRSR" id="PIRSR038927-3"/>
    </source>
</evidence>
<dbReference type="FunFam" id="2.40.180.10:FF:000003">
    <property type="entry name" value="Catalase"/>
    <property type="match status" value="1"/>
</dbReference>
<dbReference type="InterPro" id="IPR002226">
    <property type="entry name" value="Catalase_haem_BS"/>
</dbReference>
<dbReference type="Pfam" id="PF18011">
    <property type="entry name" value="Catalase_C"/>
    <property type="match status" value="1"/>
</dbReference>
<evidence type="ECO:0000256" key="15">
    <source>
        <dbReference type="SAM" id="MobiDB-lite"/>
    </source>
</evidence>
<feature type="domain" description="Catalase core" evidence="16">
    <location>
        <begin position="41"/>
        <end position="429"/>
    </location>
</feature>
<protein>
    <recommendedName>
        <fullName evidence="3 10">Catalase</fullName>
        <ecNumber evidence="3 10">1.11.1.6</ecNumber>
    </recommendedName>
</protein>
<evidence type="ECO:0000313" key="17">
    <source>
        <dbReference type="EMBL" id="SEJ34845.1"/>
    </source>
</evidence>
<comment type="similarity">
    <text evidence="2">Belongs to the catalase family. HPII subfamily.</text>
</comment>
<dbReference type="PANTHER" id="PTHR42821:SF1">
    <property type="entry name" value="CATALASE-B"/>
    <property type="match status" value="1"/>
</dbReference>
<dbReference type="Gene3D" id="2.40.180.10">
    <property type="entry name" value="Catalase core domain"/>
    <property type="match status" value="1"/>
</dbReference>
<evidence type="ECO:0000256" key="1">
    <source>
        <dbReference type="ARBA" id="ARBA00001971"/>
    </source>
</evidence>
<dbReference type="OrthoDB" id="9760293at2"/>
<dbReference type="InterPro" id="IPR041399">
    <property type="entry name" value="Catalase_large_C"/>
</dbReference>
<keyword evidence="4 10" id="KW-0575">Peroxidase</keyword>
<dbReference type="Gene3D" id="1.20.1370.20">
    <property type="match status" value="1"/>
</dbReference>
<comment type="catalytic activity">
    <reaction evidence="10 14">
        <text>2 H2O2 = O2 + 2 H2O</text>
        <dbReference type="Rhea" id="RHEA:20309"/>
        <dbReference type="ChEBI" id="CHEBI:15377"/>
        <dbReference type="ChEBI" id="CHEBI:15379"/>
        <dbReference type="ChEBI" id="CHEBI:16240"/>
        <dbReference type="EC" id="1.11.1.6"/>
    </reaction>
</comment>
<keyword evidence="6 10" id="KW-0479">Metal-binding</keyword>
<evidence type="ECO:0000256" key="2">
    <source>
        <dbReference type="ARBA" id="ARBA00010660"/>
    </source>
</evidence>
<dbReference type="Gene3D" id="3.40.50.880">
    <property type="match status" value="1"/>
</dbReference>
<dbReference type="PANTHER" id="PTHR42821">
    <property type="entry name" value="CATALASE"/>
    <property type="match status" value="1"/>
</dbReference>
<gene>
    <name evidence="17" type="ORF">SAMN04488058_106118</name>
</gene>
<organism evidence="17 18">
    <name type="scientific">Deinococcus reticulitermitis</name>
    <dbReference type="NCBI Taxonomy" id="856736"/>
    <lineage>
        <taxon>Bacteria</taxon>
        <taxon>Thermotogati</taxon>
        <taxon>Deinococcota</taxon>
        <taxon>Deinococci</taxon>
        <taxon>Deinococcales</taxon>
        <taxon>Deinococcaceae</taxon>
        <taxon>Deinococcus</taxon>
    </lineage>
</organism>
<feature type="binding site" evidence="13">
    <location>
        <position position="371"/>
    </location>
    <ligand>
        <name>heme</name>
        <dbReference type="ChEBI" id="CHEBI:30413"/>
    </ligand>
</feature>
<evidence type="ECO:0000256" key="9">
    <source>
        <dbReference type="ARBA" id="ARBA00023324"/>
    </source>
</evidence>
<dbReference type="InterPro" id="IPR020835">
    <property type="entry name" value="Catalase_sf"/>
</dbReference>
<accession>A0A1H6YDN7</accession>
<dbReference type="InterPro" id="IPR029062">
    <property type="entry name" value="Class_I_gatase-like"/>
</dbReference>
<dbReference type="PIRSF" id="PIRSF038927">
    <property type="entry name" value="Catalase_clade2"/>
    <property type="match status" value="1"/>
</dbReference>
<feature type="binding site" evidence="13">
    <location>
        <position position="125"/>
    </location>
    <ligand>
        <name>heme</name>
        <dbReference type="ChEBI" id="CHEBI:30413"/>
    </ligand>
</feature>
<dbReference type="EC" id="1.11.1.6" evidence="3 10"/>
<dbReference type="InterPro" id="IPR024712">
    <property type="entry name" value="Catalase_clade2"/>
</dbReference>
<name>A0A1H6YDN7_9DEIO</name>
<evidence type="ECO:0000256" key="4">
    <source>
        <dbReference type="ARBA" id="ARBA00022559"/>
    </source>
</evidence>
<evidence type="ECO:0000256" key="11">
    <source>
        <dbReference type="PIRSR" id="PIRSR038927-1"/>
    </source>
</evidence>
<feature type="binding site" evidence="13">
    <location>
        <position position="382"/>
    </location>
    <ligand>
        <name>heme</name>
        <dbReference type="ChEBI" id="CHEBI:30413"/>
    </ligand>
</feature>
<evidence type="ECO:0000259" key="16">
    <source>
        <dbReference type="SMART" id="SM01060"/>
    </source>
</evidence>
<evidence type="ECO:0000256" key="10">
    <source>
        <dbReference type="PIRNR" id="PIRNR038927"/>
    </source>
</evidence>
<evidence type="ECO:0000256" key="3">
    <source>
        <dbReference type="ARBA" id="ARBA00012314"/>
    </source>
</evidence>
<evidence type="ECO:0000256" key="8">
    <source>
        <dbReference type="ARBA" id="ARBA00023004"/>
    </source>
</evidence>
<dbReference type="CDD" id="cd03132">
    <property type="entry name" value="GATase1_catalase"/>
    <property type="match status" value="1"/>
</dbReference>
<feature type="region of interest" description="Disordered" evidence="15">
    <location>
        <begin position="526"/>
        <end position="570"/>
    </location>
</feature>
<evidence type="ECO:0000256" key="7">
    <source>
        <dbReference type="ARBA" id="ARBA00023002"/>
    </source>
</evidence>
<feature type="binding site" evidence="13">
    <location>
        <position position="85"/>
    </location>
    <ligand>
        <name>heme</name>
        <dbReference type="ChEBI" id="CHEBI:30413"/>
    </ligand>
</feature>
<feature type="active site" evidence="11">
    <location>
        <position position="161"/>
    </location>
</feature>
<dbReference type="GO" id="GO:0042744">
    <property type="term" value="P:hydrogen peroxide catabolic process"/>
    <property type="evidence" value="ECO:0007669"/>
    <property type="project" value="UniProtKB-UniRule"/>
</dbReference>